<dbReference type="OrthoDB" id="4762866at2"/>
<dbReference type="RefSeq" id="WP_118922388.1">
    <property type="nucleotide sequence ID" value="NZ_QXGH01000009.1"/>
</dbReference>
<evidence type="ECO:0000313" key="1">
    <source>
        <dbReference type="EMBL" id="RHW28798.1"/>
    </source>
</evidence>
<gene>
    <name evidence="1" type="ORF">D0Z08_02830</name>
</gene>
<protein>
    <recommendedName>
        <fullName evidence="3">Peptidase C39-like domain-containing protein</fullName>
    </recommendedName>
</protein>
<organism evidence="1 2">
    <name type="scientific">Nocardioides immobilis</name>
    <dbReference type="NCBI Taxonomy" id="2049295"/>
    <lineage>
        <taxon>Bacteria</taxon>
        <taxon>Bacillati</taxon>
        <taxon>Actinomycetota</taxon>
        <taxon>Actinomycetes</taxon>
        <taxon>Propionibacteriales</taxon>
        <taxon>Nocardioidaceae</taxon>
        <taxon>Nocardioides</taxon>
    </lineage>
</organism>
<accession>A0A417Y7R6</accession>
<dbReference type="Proteomes" id="UP000283644">
    <property type="component" value="Unassembled WGS sequence"/>
</dbReference>
<proteinExistence type="predicted"/>
<evidence type="ECO:0000313" key="2">
    <source>
        <dbReference type="Proteomes" id="UP000283644"/>
    </source>
</evidence>
<keyword evidence="2" id="KW-1185">Reference proteome</keyword>
<dbReference type="AlphaFoldDB" id="A0A417Y7R6"/>
<dbReference type="EMBL" id="QXGH01000009">
    <property type="protein sequence ID" value="RHW28798.1"/>
    <property type="molecule type" value="Genomic_DNA"/>
</dbReference>
<reference evidence="1 2" key="1">
    <citation type="submission" date="2018-09" db="EMBL/GenBank/DDBJ databases">
        <title>Genome sequencing of Nocardioides immobilis CCTCC AB 2017083 for comparison to Nocardioides silvaticus.</title>
        <authorList>
            <person name="Li C."/>
            <person name="Wang G."/>
        </authorList>
    </citation>
    <scope>NUCLEOTIDE SEQUENCE [LARGE SCALE GENOMIC DNA]</scope>
    <source>
        <strain evidence="1 2">CCTCC AB 2017083</strain>
    </source>
</reference>
<name>A0A417Y7R6_9ACTN</name>
<comment type="caution">
    <text evidence="1">The sequence shown here is derived from an EMBL/GenBank/DDBJ whole genome shotgun (WGS) entry which is preliminary data.</text>
</comment>
<evidence type="ECO:0008006" key="3">
    <source>
        <dbReference type="Google" id="ProtNLM"/>
    </source>
</evidence>
<sequence>MDWPADVRPAALKQPDGVSCGPTSVIAARMLLEPEWRPTDLAAEIARTHRRLTSSHSLRERFQVPWPRRLGTPPWAVANALSALTGERVVSVHTRPRPLVGYEVLAEQVRTRPVVVYLGNRWLPRHVVLAFATAEHGAAIRLFDPARGALVTVPRDRWHHHEVGVAGWSHFWAVV</sequence>